<keyword evidence="6" id="KW-0915">Sodium</keyword>
<keyword evidence="3 11" id="KW-0894">Sodium channel</keyword>
<keyword evidence="4 11" id="KW-0812">Transmembrane</keyword>
<evidence type="ECO:0000256" key="12">
    <source>
        <dbReference type="SAM" id="MobiDB-lite"/>
    </source>
</evidence>
<reference evidence="14 15" key="1">
    <citation type="journal article" date="2017" name="PLoS Biol.">
        <title>The sea cucumber genome provides insights into morphological evolution and visceral regeneration.</title>
        <authorList>
            <person name="Zhang X."/>
            <person name="Sun L."/>
            <person name="Yuan J."/>
            <person name="Sun Y."/>
            <person name="Gao Y."/>
            <person name="Zhang L."/>
            <person name="Li S."/>
            <person name="Dai H."/>
            <person name="Hamel J.F."/>
            <person name="Liu C."/>
            <person name="Yu Y."/>
            <person name="Liu S."/>
            <person name="Lin W."/>
            <person name="Guo K."/>
            <person name="Jin S."/>
            <person name="Xu P."/>
            <person name="Storey K.B."/>
            <person name="Huan P."/>
            <person name="Zhang T."/>
            <person name="Zhou Y."/>
            <person name="Zhang J."/>
            <person name="Lin C."/>
            <person name="Li X."/>
            <person name="Xing L."/>
            <person name="Huo D."/>
            <person name="Sun M."/>
            <person name="Wang L."/>
            <person name="Mercier A."/>
            <person name="Li F."/>
            <person name="Yang H."/>
            <person name="Xiang J."/>
        </authorList>
    </citation>
    <scope>NUCLEOTIDE SEQUENCE [LARGE SCALE GENOMIC DNA]</scope>
    <source>
        <strain evidence="14">Shaxun</strain>
        <tissue evidence="14">Muscle</tissue>
    </source>
</reference>
<feature type="compositionally biased region" description="Polar residues" evidence="12">
    <location>
        <begin position="118"/>
        <end position="134"/>
    </location>
</feature>
<comment type="caution">
    <text evidence="14">The sequence shown here is derived from an EMBL/GenBank/DDBJ whole genome shotgun (WGS) entry which is preliminary data.</text>
</comment>
<dbReference type="OrthoDB" id="10051479at2759"/>
<evidence type="ECO:0000256" key="7">
    <source>
        <dbReference type="ARBA" id="ARBA00023065"/>
    </source>
</evidence>
<dbReference type="AlphaFoldDB" id="A0A2G8L5J6"/>
<dbReference type="Gene3D" id="2.60.470.10">
    <property type="entry name" value="Acid-sensing ion channels like domains"/>
    <property type="match status" value="1"/>
</dbReference>
<name>A0A2G8L5J6_STIJA</name>
<keyword evidence="5 13" id="KW-1133">Transmembrane helix</keyword>
<dbReference type="GO" id="GO:0015280">
    <property type="term" value="F:ligand-gated sodium channel activity"/>
    <property type="evidence" value="ECO:0007669"/>
    <property type="project" value="TreeGrafter"/>
</dbReference>
<sequence>MTSITDREAQSLKGRFTNLLENTSAHGLGSIERAGNCGFRKVFWTVVFSFALTMFVLQLYYIGVEYISKDVSISVDIKYSRYLNFPAVTFCNLNPIKSSSLERSDRLNALLGSSGSLDSAQTDASSNNINDANTPPSPGEEIGMTTETVGNDVTVISMREQTTGDTVSAKTMAEEVSTLGMPLPPTPMRKRKKRSDLETSRRAGYGDWTSVNYEAKNDDLDLLLQVTDSIARIPYSERYRLGHSIDDMLLSCTWKGFTCSPMLDDGNILRADEYIPAIQQAAGLRLSIHDQKTMPFPEDNGISVSPGTETSVGVRAVQLTRLPDPYGDCVPAETTSSRQNIFTSFFGTNYTLESCEKNCLHENILASCGCADTRFQYDTLHPPCLSTNDTQVACQEDVEAAYVYEELNCSCTNPCR</sequence>
<keyword evidence="2 11" id="KW-0813">Transport</keyword>
<accession>A0A2G8L5J6</accession>
<keyword evidence="15" id="KW-1185">Reference proteome</keyword>
<feature type="transmembrane region" description="Helical" evidence="13">
    <location>
        <begin position="42"/>
        <end position="62"/>
    </location>
</feature>
<keyword evidence="7 11" id="KW-0406">Ion transport</keyword>
<evidence type="ECO:0000256" key="5">
    <source>
        <dbReference type="ARBA" id="ARBA00022989"/>
    </source>
</evidence>
<evidence type="ECO:0000256" key="2">
    <source>
        <dbReference type="ARBA" id="ARBA00022448"/>
    </source>
</evidence>
<evidence type="ECO:0000256" key="1">
    <source>
        <dbReference type="ARBA" id="ARBA00004141"/>
    </source>
</evidence>
<keyword evidence="8 13" id="KW-0472">Membrane</keyword>
<feature type="region of interest" description="Disordered" evidence="12">
    <location>
        <begin position="178"/>
        <end position="201"/>
    </location>
</feature>
<evidence type="ECO:0000256" key="6">
    <source>
        <dbReference type="ARBA" id="ARBA00023053"/>
    </source>
</evidence>
<keyword evidence="10 11" id="KW-0407">Ion channel</keyword>
<dbReference type="GO" id="GO:0005886">
    <property type="term" value="C:plasma membrane"/>
    <property type="evidence" value="ECO:0007669"/>
    <property type="project" value="TreeGrafter"/>
</dbReference>
<evidence type="ECO:0000256" key="8">
    <source>
        <dbReference type="ARBA" id="ARBA00023136"/>
    </source>
</evidence>
<proteinExistence type="inferred from homology"/>
<comment type="similarity">
    <text evidence="11">Belongs to the amiloride-sensitive sodium channel (TC 1.A.6) family.</text>
</comment>
<gene>
    <name evidence="14" type="ORF">BSL78_07603</name>
</gene>
<keyword evidence="9 11" id="KW-0739">Sodium transport</keyword>
<dbReference type="Pfam" id="PF00858">
    <property type="entry name" value="ASC"/>
    <property type="match status" value="2"/>
</dbReference>
<evidence type="ECO:0000256" key="9">
    <source>
        <dbReference type="ARBA" id="ARBA00023201"/>
    </source>
</evidence>
<dbReference type="EMBL" id="MRZV01000213">
    <property type="protein sequence ID" value="PIK55521.1"/>
    <property type="molecule type" value="Genomic_DNA"/>
</dbReference>
<dbReference type="PANTHER" id="PTHR11690">
    <property type="entry name" value="AMILORIDE-SENSITIVE SODIUM CHANNEL-RELATED"/>
    <property type="match status" value="1"/>
</dbReference>
<feature type="region of interest" description="Disordered" evidence="12">
    <location>
        <begin position="118"/>
        <end position="142"/>
    </location>
</feature>
<evidence type="ECO:0000313" key="14">
    <source>
        <dbReference type="EMBL" id="PIK55521.1"/>
    </source>
</evidence>
<dbReference type="InterPro" id="IPR001873">
    <property type="entry name" value="ENaC"/>
</dbReference>
<evidence type="ECO:0000256" key="3">
    <source>
        <dbReference type="ARBA" id="ARBA00022461"/>
    </source>
</evidence>
<evidence type="ECO:0000256" key="4">
    <source>
        <dbReference type="ARBA" id="ARBA00022692"/>
    </source>
</evidence>
<evidence type="ECO:0000256" key="10">
    <source>
        <dbReference type="ARBA" id="ARBA00023303"/>
    </source>
</evidence>
<organism evidence="14 15">
    <name type="scientific">Stichopus japonicus</name>
    <name type="common">Sea cucumber</name>
    <dbReference type="NCBI Taxonomy" id="307972"/>
    <lineage>
        <taxon>Eukaryota</taxon>
        <taxon>Metazoa</taxon>
        <taxon>Echinodermata</taxon>
        <taxon>Eleutherozoa</taxon>
        <taxon>Echinozoa</taxon>
        <taxon>Holothuroidea</taxon>
        <taxon>Aspidochirotacea</taxon>
        <taxon>Aspidochirotida</taxon>
        <taxon>Stichopodidae</taxon>
        <taxon>Apostichopus</taxon>
    </lineage>
</organism>
<evidence type="ECO:0000256" key="13">
    <source>
        <dbReference type="SAM" id="Phobius"/>
    </source>
</evidence>
<dbReference type="PRINTS" id="PR01078">
    <property type="entry name" value="AMINACHANNEL"/>
</dbReference>
<dbReference type="Proteomes" id="UP000230750">
    <property type="component" value="Unassembled WGS sequence"/>
</dbReference>
<dbReference type="STRING" id="307972.A0A2G8L5J6"/>
<evidence type="ECO:0000256" key="11">
    <source>
        <dbReference type="RuleBase" id="RU000679"/>
    </source>
</evidence>
<evidence type="ECO:0000313" key="15">
    <source>
        <dbReference type="Proteomes" id="UP000230750"/>
    </source>
</evidence>
<protein>
    <submittedName>
        <fullName evidence="14">Putative degenerin mec-10-like</fullName>
    </submittedName>
</protein>
<comment type="subcellular location">
    <subcellularLocation>
        <location evidence="1">Membrane</location>
        <topology evidence="1">Multi-pass membrane protein</topology>
    </subcellularLocation>
</comment>
<dbReference type="PANTHER" id="PTHR11690:SF248">
    <property type="entry name" value="PICKPOCKET 17, ISOFORM A"/>
    <property type="match status" value="1"/>
</dbReference>